<organism evidence="1 2">
    <name type="scientific">Saccharothrix mutabilis subsp. mutabilis</name>
    <dbReference type="NCBI Taxonomy" id="66855"/>
    <lineage>
        <taxon>Bacteria</taxon>
        <taxon>Bacillati</taxon>
        <taxon>Actinomycetota</taxon>
        <taxon>Actinomycetes</taxon>
        <taxon>Pseudonocardiales</taxon>
        <taxon>Pseudonocardiaceae</taxon>
        <taxon>Saccharothrix</taxon>
    </lineage>
</organism>
<dbReference type="EMBL" id="BAAABU010000002">
    <property type="protein sequence ID" value="GAA0217797.1"/>
    <property type="molecule type" value="Genomic_DNA"/>
</dbReference>
<keyword evidence="2" id="KW-1185">Reference proteome</keyword>
<evidence type="ECO:0000313" key="1">
    <source>
        <dbReference type="EMBL" id="GAA0217797.1"/>
    </source>
</evidence>
<gene>
    <name evidence="1" type="ORF">GCM10010492_14540</name>
</gene>
<proteinExistence type="predicted"/>
<protein>
    <submittedName>
        <fullName evidence="1">Uncharacterized protein</fullName>
    </submittedName>
</protein>
<comment type="caution">
    <text evidence="1">The sequence shown here is derived from an EMBL/GenBank/DDBJ whole genome shotgun (WGS) entry which is preliminary data.</text>
</comment>
<evidence type="ECO:0000313" key="2">
    <source>
        <dbReference type="Proteomes" id="UP001500416"/>
    </source>
</evidence>
<sequence>MLGLEQVGDRRLVLGERTHVRTYGFRTRFFLSRGAGGRHRRGVDERRVGEHWIGLLGRRGGHR</sequence>
<reference evidence="1 2" key="1">
    <citation type="journal article" date="2019" name="Int. J. Syst. Evol. Microbiol.">
        <title>The Global Catalogue of Microorganisms (GCM) 10K type strain sequencing project: providing services to taxonomists for standard genome sequencing and annotation.</title>
        <authorList>
            <consortium name="The Broad Institute Genomics Platform"/>
            <consortium name="The Broad Institute Genome Sequencing Center for Infectious Disease"/>
            <person name="Wu L."/>
            <person name="Ma J."/>
        </authorList>
    </citation>
    <scope>NUCLEOTIDE SEQUENCE [LARGE SCALE GENOMIC DNA]</scope>
    <source>
        <strain evidence="1 2">JCM 3380</strain>
    </source>
</reference>
<dbReference type="Proteomes" id="UP001500416">
    <property type="component" value="Unassembled WGS sequence"/>
</dbReference>
<accession>A0ABN0TBY7</accession>
<name>A0ABN0TBY7_9PSEU</name>